<reference evidence="9 10" key="1">
    <citation type="submission" date="2017-10" db="EMBL/GenBank/DDBJ databases">
        <title>Sequencing the genomes of 1000 actinobacteria strains.</title>
        <authorList>
            <person name="Klenk H.-P."/>
        </authorList>
    </citation>
    <scope>NUCLEOTIDE SEQUENCE [LARGE SCALE GENOMIC DNA]</scope>
    <source>
        <strain evidence="9 10">DSM 15597</strain>
    </source>
</reference>
<dbReference type="InterPro" id="IPR051202">
    <property type="entry name" value="Peptidase_C40"/>
</dbReference>
<feature type="signal peptide" evidence="7">
    <location>
        <begin position="1"/>
        <end position="25"/>
    </location>
</feature>
<keyword evidence="5" id="KW-0175">Coiled coil</keyword>
<protein>
    <submittedName>
        <fullName evidence="9">Cell wall-associated NlpC family hydrolase</fullName>
    </submittedName>
</protein>
<feature type="domain" description="NlpC/P60" evidence="8">
    <location>
        <begin position="237"/>
        <end position="356"/>
    </location>
</feature>
<dbReference type="InterPro" id="IPR038765">
    <property type="entry name" value="Papain-like_cys_pep_sf"/>
</dbReference>
<dbReference type="PROSITE" id="PS51935">
    <property type="entry name" value="NLPC_P60"/>
    <property type="match status" value="1"/>
</dbReference>
<dbReference type="Proteomes" id="UP000226079">
    <property type="component" value="Unassembled WGS sequence"/>
</dbReference>
<evidence type="ECO:0000256" key="1">
    <source>
        <dbReference type="ARBA" id="ARBA00007074"/>
    </source>
</evidence>
<feature type="compositionally biased region" description="Low complexity" evidence="6">
    <location>
        <begin position="41"/>
        <end position="51"/>
    </location>
</feature>
<dbReference type="Gene3D" id="3.90.1720.10">
    <property type="entry name" value="endopeptidase domain like (from Nostoc punctiforme)"/>
    <property type="match status" value="1"/>
</dbReference>
<feature type="region of interest" description="Disordered" evidence="6">
    <location>
        <begin position="29"/>
        <end position="56"/>
    </location>
</feature>
<evidence type="ECO:0000256" key="4">
    <source>
        <dbReference type="ARBA" id="ARBA00022807"/>
    </source>
</evidence>
<comment type="caution">
    <text evidence="9">The sequence shown here is derived from an EMBL/GenBank/DDBJ whole genome shotgun (WGS) entry which is preliminary data.</text>
</comment>
<sequence length="356" mass="37688">MPAGSRLRALIAVASATVLISTAVAAGTANAEPTPSPSPNPSASSKSLAAPRTAAEAKQRVKDLTEQASQIGEQYDEATDALADGKARLKSLKADIDAQQQKVDALTAEARTIALIQFRNRDLDPTVQVFTSGDPDSLLARLSTADKVDDNMESTLAEQQAQQASLDDMKRALDAEVQALADQEQKLADLKSQIDQSVQEAQDLYDRLDAQEQAALNAADGGSTTFDPGELAPGEASAKALTVIKYATSKVGSSQYVWGASGPNAFDCSGLMLASYRTVGVSLPHSSRAMSQMGRPVARGDLKPGDLIFWYNPVHHVGMYIGNGKIVHARNVRSDLVIQSLASYPAPWAGARRILG</sequence>
<name>A0A2A9CTX7_9ACTN</name>
<feature type="chain" id="PRO_5038567064" evidence="7">
    <location>
        <begin position="26"/>
        <end position="356"/>
    </location>
</feature>
<proteinExistence type="inferred from homology"/>
<comment type="similarity">
    <text evidence="1">Belongs to the peptidase C40 family.</text>
</comment>
<keyword evidence="2" id="KW-0645">Protease</keyword>
<dbReference type="Gene3D" id="6.10.250.3150">
    <property type="match status" value="1"/>
</dbReference>
<dbReference type="GO" id="GO:0008234">
    <property type="term" value="F:cysteine-type peptidase activity"/>
    <property type="evidence" value="ECO:0007669"/>
    <property type="project" value="UniProtKB-KW"/>
</dbReference>
<keyword evidence="10" id="KW-1185">Reference proteome</keyword>
<evidence type="ECO:0000313" key="9">
    <source>
        <dbReference type="EMBL" id="PFG17566.1"/>
    </source>
</evidence>
<accession>A0A2A9CTX7</accession>
<feature type="coiled-coil region" evidence="5">
    <location>
        <begin position="166"/>
        <end position="218"/>
    </location>
</feature>
<evidence type="ECO:0000313" key="10">
    <source>
        <dbReference type="Proteomes" id="UP000226079"/>
    </source>
</evidence>
<keyword evidence="4" id="KW-0788">Thiol protease</keyword>
<evidence type="ECO:0000256" key="3">
    <source>
        <dbReference type="ARBA" id="ARBA00022801"/>
    </source>
</evidence>
<dbReference type="GO" id="GO:0006508">
    <property type="term" value="P:proteolysis"/>
    <property type="evidence" value="ECO:0007669"/>
    <property type="project" value="UniProtKB-KW"/>
</dbReference>
<evidence type="ECO:0000256" key="5">
    <source>
        <dbReference type="SAM" id="Coils"/>
    </source>
</evidence>
<dbReference type="EMBL" id="PDJC01000001">
    <property type="protein sequence ID" value="PFG17566.1"/>
    <property type="molecule type" value="Genomic_DNA"/>
</dbReference>
<dbReference type="PANTHER" id="PTHR47053">
    <property type="entry name" value="MUREIN DD-ENDOPEPTIDASE MEPH-RELATED"/>
    <property type="match status" value="1"/>
</dbReference>
<evidence type="ECO:0000256" key="6">
    <source>
        <dbReference type="SAM" id="MobiDB-lite"/>
    </source>
</evidence>
<dbReference type="PANTHER" id="PTHR47053:SF1">
    <property type="entry name" value="MUREIN DD-ENDOPEPTIDASE MEPH-RELATED"/>
    <property type="match status" value="1"/>
</dbReference>
<evidence type="ECO:0000259" key="8">
    <source>
        <dbReference type="PROSITE" id="PS51935"/>
    </source>
</evidence>
<keyword evidence="3 9" id="KW-0378">Hydrolase</keyword>
<dbReference type="InterPro" id="IPR000064">
    <property type="entry name" value="NLP_P60_dom"/>
</dbReference>
<organism evidence="9 10">
    <name type="scientific">Propionicimonas paludicola</name>
    <dbReference type="NCBI Taxonomy" id="185243"/>
    <lineage>
        <taxon>Bacteria</taxon>
        <taxon>Bacillati</taxon>
        <taxon>Actinomycetota</taxon>
        <taxon>Actinomycetes</taxon>
        <taxon>Propionibacteriales</taxon>
        <taxon>Nocardioidaceae</taxon>
        <taxon>Propionicimonas</taxon>
    </lineage>
</organism>
<evidence type="ECO:0000256" key="2">
    <source>
        <dbReference type="ARBA" id="ARBA00022670"/>
    </source>
</evidence>
<gene>
    <name evidence="9" type="ORF">ATK74_2139</name>
</gene>
<dbReference type="Pfam" id="PF00877">
    <property type="entry name" value="NLPC_P60"/>
    <property type="match status" value="1"/>
</dbReference>
<dbReference type="SUPFAM" id="SSF54001">
    <property type="entry name" value="Cysteine proteinases"/>
    <property type="match status" value="1"/>
</dbReference>
<evidence type="ECO:0000256" key="7">
    <source>
        <dbReference type="SAM" id="SignalP"/>
    </source>
</evidence>
<keyword evidence="7" id="KW-0732">Signal</keyword>
<dbReference type="AlphaFoldDB" id="A0A2A9CTX7"/>